<organism evidence="2 3">
    <name type="scientific">Pelagihabitans pacificus</name>
    <dbReference type="NCBI Taxonomy" id="2696054"/>
    <lineage>
        <taxon>Bacteria</taxon>
        <taxon>Pseudomonadati</taxon>
        <taxon>Bacteroidota</taxon>
        <taxon>Flavobacteriia</taxon>
        <taxon>Flavobacteriales</taxon>
        <taxon>Flavobacteriaceae</taxon>
        <taxon>Pelagihabitans</taxon>
    </lineage>
</organism>
<feature type="transmembrane region" description="Helical" evidence="1">
    <location>
        <begin position="228"/>
        <end position="248"/>
    </location>
</feature>
<dbReference type="RefSeq" id="WP_152575105.1">
    <property type="nucleotide sequence ID" value="NZ_VIKU02000004.1"/>
</dbReference>
<keyword evidence="1" id="KW-0472">Membrane</keyword>
<evidence type="ECO:0000313" key="3">
    <source>
        <dbReference type="Proteomes" id="UP000707206"/>
    </source>
</evidence>
<accession>A0A967AV90</accession>
<dbReference type="Proteomes" id="UP000707206">
    <property type="component" value="Unassembled WGS sequence"/>
</dbReference>
<feature type="transmembrane region" description="Helical" evidence="1">
    <location>
        <begin position="87"/>
        <end position="104"/>
    </location>
</feature>
<proteinExistence type="predicted"/>
<feature type="transmembrane region" description="Helical" evidence="1">
    <location>
        <begin position="205"/>
        <end position="222"/>
    </location>
</feature>
<name>A0A967AV90_9FLAO</name>
<dbReference type="Gene3D" id="1.20.1260.100">
    <property type="entry name" value="TspO/MBR protein"/>
    <property type="match status" value="1"/>
</dbReference>
<protein>
    <submittedName>
        <fullName evidence="2">Tryptophan-rich sensory protein</fullName>
    </submittedName>
</protein>
<feature type="transmembrane region" description="Helical" evidence="1">
    <location>
        <begin position="148"/>
        <end position="168"/>
    </location>
</feature>
<keyword evidence="1" id="KW-1133">Transmembrane helix</keyword>
<dbReference type="PANTHER" id="PTHR33802">
    <property type="entry name" value="SI:CH211-161H7.5-RELATED"/>
    <property type="match status" value="1"/>
</dbReference>
<keyword evidence="3" id="KW-1185">Reference proteome</keyword>
<feature type="transmembrane region" description="Helical" evidence="1">
    <location>
        <begin position="180"/>
        <end position="198"/>
    </location>
</feature>
<keyword evidence="1" id="KW-0812">Transmembrane</keyword>
<evidence type="ECO:0000313" key="2">
    <source>
        <dbReference type="EMBL" id="NHF60609.1"/>
    </source>
</evidence>
<comment type="caution">
    <text evidence="2">The sequence shown here is derived from an EMBL/GenBank/DDBJ whole genome shotgun (WGS) entry which is preliminary data.</text>
</comment>
<dbReference type="PANTHER" id="PTHR33802:SF1">
    <property type="entry name" value="XK-RELATED PROTEIN"/>
    <property type="match status" value="1"/>
</dbReference>
<sequence>MKKRLALLNLLSVVLVIAVNYLSQALRLNNTTIGEISVRYDNLFTPASYAFAIWGLIFLGLLAYAFFQIKRAFLSDRKSGFIEQTGYWFVLANVLNAAWVFAFVYEYTGLSVLIMLGILFSLIKIILNTDMERFDAPIEIIAFAWWPICIYSGWIAVATIANISAYLVKVGWDGTPFSESTWTIVMIVIATLLNLAIIQKRNMREFAAVGVWALFAIFFRHKSSFENIAYTALAGSILLLMAIMIHGYRNRHTNPFSKLQERISKRQ</sequence>
<dbReference type="EMBL" id="VIKU02000004">
    <property type="protein sequence ID" value="NHF60609.1"/>
    <property type="molecule type" value="Genomic_DNA"/>
</dbReference>
<reference evidence="2" key="2">
    <citation type="submission" date="2020-03" db="EMBL/GenBank/DDBJ databases">
        <title>Flavobacteriaceae bacterium strain TP-CH-4, a member of the family Flavobacteriaceae isolated from a deep-sea seamount.</title>
        <authorList>
            <person name="Zhang D.-C."/>
        </authorList>
    </citation>
    <scope>NUCLEOTIDE SEQUENCE</scope>
    <source>
        <strain evidence="2">TP-CH-4</strain>
    </source>
</reference>
<gene>
    <name evidence="2" type="ORF">FK220_014735</name>
</gene>
<feature type="transmembrane region" description="Helical" evidence="1">
    <location>
        <begin position="49"/>
        <end position="67"/>
    </location>
</feature>
<feature type="transmembrane region" description="Helical" evidence="1">
    <location>
        <begin position="110"/>
        <end position="127"/>
    </location>
</feature>
<dbReference type="InterPro" id="IPR038330">
    <property type="entry name" value="TspO/MBR-related_sf"/>
</dbReference>
<dbReference type="AlphaFoldDB" id="A0A967AV90"/>
<evidence type="ECO:0000256" key="1">
    <source>
        <dbReference type="SAM" id="Phobius"/>
    </source>
</evidence>
<reference evidence="2" key="1">
    <citation type="submission" date="2019-07" db="EMBL/GenBank/DDBJ databases">
        <authorList>
            <person name="De-Chao Zhang Q."/>
        </authorList>
    </citation>
    <scope>NUCLEOTIDE SEQUENCE</scope>
    <source>
        <strain evidence="2">TP-CH-4</strain>
    </source>
</reference>